<keyword evidence="2" id="KW-0472">Membrane</keyword>
<organism evidence="3 4">
    <name type="scientific">Plasmodium relictum</name>
    <dbReference type="NCBI Taxonomy" id="85471"/>
    <lineage>
        <taxon>Eukaryota</taxon>
        <taxon>Sar</taxon>
        <taxon>Alveolata</taxon>
        <taxon>Apicomplexa</taxon>
        <taxon>Aconoidasida</taxon>
        <taxon>Haemosporida</taxon>
        <taxon>Plasmodiidae</taxon>
        <taxon>Plasmodium</taxon>
        <taxon>Plasmodium (Haemamoeba)</taxon>
    </lineage>
</organism>
<evidence type="ECO:0000313" key="3">
    <source>
        <dbReference type="EMBL" id="CRH03856.1"/>
    </source>
</evidence>
<dbReference type="VEuPathDB" id="PlasmoDB:PRELSG_1321500"/>
<dbReference type="RefSeq" id="XP_028535863.1">
    <property type="nucleotide sequence ID" value="XM_028678748.1"/>
</dbReference>
<dbReference type="EMBL" id="LN835308">
    <property type="protein sequence ID" value="CRH03856.1"/>
    <property type="molecule type" value="Genomic_DNA"/>
</dbReference>
<keyword evidence="4" id="KW-1185">Reference proteome</keyword>
<sequence>MKDIAFFFLPTGILLSILLLSGVAMLQSLAISLHKKSINFQIYDHKINISISSIISLYSLLRLSCTILELNKYDNEKINFENINSLNLNRSYLKKMRLQRNFWILLLCSITWIFYIRFTYLLKYYREKVKKSDQEYEKILEGKFRDGELENRELKHTDEIKGEDKVLTKKNESNEAEEENKSDKVESSILTDKNKKKAELRQRR</sequence>
<feature type="region of interest" description="Disordered" evidence="1">
    <location>
        <begin position="165"/>
        <end position="204"/>
    </location>
</feature>
<evidence type="ECO:0008006" key="5">
    <source>
        <dbReference type="Google" id="ProtNLM"/>
    </source>
</evidence>
<dbReference type="GeneID" id="39738148"/>
<evidence type="ECO:0000256" key="1">
    <source>
        <dbReference type="SAM" id="MobiDB-lite"/>
    </source>
</evidence>
<feature type="compositionally biased region" description="Basic and acidic residues" evidence="1">
    <location>
        <begin position="165"/>
        <end position="186"/>
    </location>
</feature>
<dbReference type="AlphaFoldDB" id="A0A1J1HCZ8"/>
<keyword evidence="2" id="KW-0812">Transmembrane</keyword>
<gene>
    <name evidence="3" type="ORF">PRELSG_1321500</name>
</gene>
<dbReference type="OMA" id="VFYIRFT"/>
<accession>A0A1J1HCZ8</accession>
<dbReference type="Proteomes" id="UP000220158">
    <property type="component" value="Chromosome 13"/>
</dbReference>
<name>A0A1J1HCZ8_PLARL</name>
<protein>
    <recommendedName>
        <fullName evidence="5">Endoplasmic reticulum transmembrane protein</fullName>
    </recommendedName>
</protein>
<keyword evidence="2" id="KW-1133">Transmembrane helix</keyword>
<evidence type="ECO:0000256" key="2">
    <source>
        <dbReference type="SAM" id="Phobius"/>
    </source>
</evidence>
<reference evidence="3 4" key="1">
    <citation type="submission" date="2015-04" db="EMBL/GenBank/DDBJ databases">
        <authorList>
            <consortium name="Pathogen Informatics"/>
        </authorList>
    </citation>
    <scope>NUCLEOTIDE SEQUENCE [LARGE SCALE GENOMIC DNA]</scope>
    <source>
        <strain evidence="3 4">SGS1</strain>
    </source>
</reference>
<evidence type="ECO:0000313" key="4">
    <source>
        <dbReference type="Proteomes" id="UP000220158"/>
    </source>
</evidence>
<dbReference type="KEGG" id="prel:PRELSG_1321500"/>
<dbReference type="OrthoDB" id="376949at2759"/>
<proteinExistence type="predicted"/>
<feature type="transmembrane region" description="Helical" evidence="2">
    <location>
        <begin position="6"/>
        <end position="26"/>
    </location>
</feature>
<feature type="transmembrane region" description="Helical" evidence="2">
    <location>
        <begin position="102"/>
        <end position="122"/>
    </location>
</feature>